<comment type="caution">
    <text evidence="1">The sequence shown here is derived from an EMBL/GenBank/DDBJ whole genome shotgun (WGS) entry which is preliminary data.</text>
</comment>
<evidence type="ECO:0000313" key="2">
    <source>
        <dbReference type="Proteomes" id="UP000220828"/>
    </source>
</evidence>
<protein>
    <submittedName>
        <fullName evidence="1">Uncharacterized protein</fullName>
    </submittedName>
</protein>
<evidence type="ECO:0000313" key="1">
    <source>
        <dbReference type="EMBL" id="PDS26482.1"/>
    </source>
</evidence>
<dbReference type="Proteomes" id="UP000220828">
    <property type="component" value="Unassembled WGS sequence"/>
</dbReference>
<accession>A0A2H3L164</accession>
<reference evidence="1 2" key="1">
    <citation type="submission" date="2017-09" db="EMBL/GenBank/DDBJ databases">
        <title>Whole genomes of Flavobacteriaceae.</title>
        <authorList>
            <person name="Stine C."/>
            <person name="Li C."/>
            <person name="Tadesse D."/>
        </authorList>
    </citation>
    <scope>NUCLEOTIDE SEQUENCE [LARGE SCALE GENOMIC DNA]</scope>
    <source>
        <strain evidence="1 2">ATCC 35036</strain>
    </source>
</reference>
<proteinExistence type="predicted"/>
<sequence>MNWVIINFYELVVILLPLVLRKVKTIAFLKILILPLHELYIRTLYQMQHTCQVMYLEKVLNEFYSIAGYNPAFHENTKKIKIIDEYYPPECYLFLEQEDIASIEYDNEVLWLDQDNVFLTDDQVYYDFVVILPNGFLFEQRQLIELVNYYKLAGKKWYFKYDI</sequence>
<gene>
    <name evidence="1" type="ORF">B0A77_02380</name>
</gene>
<organism evidence="1 2">
    <name type="scientific">Flavobacterium branchiophilum</name>
    <dbReference type="NCBI Taxonomy" id="55197"/>
    <lineage>
        <taxon>Bacteria</taxon>
        <taxon>Pseudomonadati</taxon>
        <taxon>Bacteroidota</taxon>
        <taxon>Flavobacteriia</taxon>
        <taxon>Flavobacteriales</taxon>
        <taxon>Flavobacteriaceae</taxon>
        <taxon>Flavobacterium</taxon>
    </lineage>
</organism>
<dbReference type="EMBL" id="PCMW01000014">
    <property type="protein sequence ID" value="PDS26482.1"/>
    <property type="molecule type" value="Genomic_DNA"/>
</dbReference>
<name>A0A2H3L164_9FLAO</name>
<dbReference type="AlphaFoldDB" id="A0A2H3L164"/>